<keyword evidence="1" id="KW-0479">Metal-binding</keyword>
<dbReference type="PANTHER" id="PTHR23002">
    <property type="entry name" value="ZINC FINGER CCHC DOMAIN CONTAINING PROTEIN"/>
    <property type="match status" value="1"/>
</dbReference>
<accession>A0AAD5KT00</accession>
<dbReference type="InterPro" id="IPR035901">
    <property type="entry name" value="GIY-YIG_endonuc_sf"/>
</dbReference>
<dbReference type="SMART" id="SM00343">
    <property type="entry name" value="ZnF_C2HC"/>
    <property type="match status" value="3"/>
</dbReference>
<evidence type="ECO:0000313" key="3">
    <source>
        <dbReference type="EMBL" id="KAI9549685.1"/>
    </source>
</evidence>
<dbReference type="Gene3D" id="4.10.60.10">
    <property type="entry name" value="Zinc finger, CCHC-type"/>
    <property type="match status" value="1"/>
</dbReference>
<keyword evidence="1" id="KW-0863">Zinc-finger</keyword>
<evidence type="ECO:0000313" key="4">
    <source>
        <dbReference type="Proteomes" id="UP000820818"/>
    </source>
</evidence>
<protein>
    <recommendedName>
        <fullName evidence="2">CCHC-type domain-containing protein</fullName>
    </recommendedName>
</protein>
<dbReference type="SUPFAM" id="SSF57756">
    <property type="entry name" value="Retrovirus zinc finger-like domains"/>
    <property type="match status" value="1"/>
</dbReference>
<feature type="domain" description="CCHC-type" evidence="2">
    <location>
        <begin position="107"/>
        <end position="120"/>
    </location>
</feature>
<dbReference type="AlphaFoldDB" id="A0AAD5KT00"/>
<dbReference type="PROSITE" id="PS50158">
    <property type="entry name" value="ZF_CCHC"/>
    <property type="match status" value="3"/>
</dbReference>
<organism evidence="3 4">
    <name type="scientific">Daphnia sinensis</name>
    <dbReference type="NCBI Taxonomy" id="1820382"/>
    <lineage>
        <taxon>Eukaryota</taxon>
        <taxon>Metazoa</taxon>
        <taxon>Ecdysozoa</taxon>
        <taxon>Arthropoda</taxon>
        <taxon>Crustacea</taxon>
        <taxon>Branchiopoda</taxon>
        <taxon>Diplostraca</taxon>
        <taxon>Cladocera</taxon>
        <taxon>Anomopoda</taxon>
        <taxon>Daphniidae</taxon>
        <taxon>Daphnia</taxon>
        <taxon>Daphnia similis group</taxon>
    </lineage>
</organism>
<dbReference type="Pfam" id="PF01541">
    <property type="entry name" value="GIY-YIG"/>
    <property type="match status" value="1"/>
</dbReference>
<name>A0AAD5KT00_9CRUS</name>
<dbReference type="Gene3D" id="3.40.1440.10">
    <property type="entry name" value="GIY-YIG endonuclease"/>
    <property type="match status" value="1"/>
</dbReference>
<proteinExistence type="predicted"/>
<sequence length="217" mass="23734">MSDRVYILALRDNCYYVGKSANVPKRLRDHRDGRGAEWTCVHQPLDTQPVMAVKPVQSGLHENEETLRMMRQHGVDRVRGGSWAMVALSDEDRRDVVRHGATLFDLCARCGRNGHFAVGCDATCYDTWVGGGVIPDTPRKRPGAHSTPSPSKRVRGLSAVLAAAARAIWDAGSSDSESEVECFACGEPGHIAPRCPRSGKCFNCGRRGHIAADCWFG</sequence>
<keyword evidence="1" id="KW-0862">Zinc</keyword>
<keyword evidence="4" id="KW-1185">Reference proteome</keyword>
<dbReference type="SUPFAM" id="SSF82771">
    <property type="entry name" value="GIY-YIG endonuclease"/>
    <property type="match status" value="1"/>
</dbReference>
<evidence type="ECO:0000259" key="2">
    <source>
        <dbReference type="PROSITE" id="PS50158"/>
    </source>
</evidence>
<dbReference type="EMBL" id="WJBH02000290">
    <property type="protein sequence ID" value="KAI9549685.1"/>
    <property type="molecule type" value="Genomic_DNA"/>
</dbReference>
<dbReference type="GO" id="GO:0008270">
    <property type="term" value="F:zinc ion binding"/>
    <property type="evidence" value="ECO:0007669"/>
    <property type="project" value="UniProtKB-KW"/>
</dbReference>
<dbReference type="InterPro" id="IPR000305">
    <property type="entry name" value="GIY-YIG_endonuc"/>
</dbReference>
<reference evidence="3" key="1">
    <citation type="submission" date="2022-05" db="EMBL/GenBank/DDBJ databases">
        <title>A multi-omics perspective on studying reproductive biology in Daphnia sinensis.</title>
        <authorList>
            <person name="Jia J."/>
        </authorList>
    </citation>
    <scope>NUCLEOTIDE SEQUENCE</scope>
    <source>
        <strain evidence="3">WSL</strain>
    </source>
</reference>
<dbReference type="InterPro" id="IPR036875">
    <property type="entry name" value="Znf_CCHC_sf"/>
</dbReference>
<dbReference type="Proteomes" id="UP000820818">
    <property type="component" value="Unassembled WGS sequence"/>
</dbReference>
<dbReference type="GO" id="GO:0003676">
    <property type="term" value="F:nucleic acid binding"/>
    <property type="evidence" value="ECO:0007669"/>
    <property type="project" value="InterPro"/>
</dbReference>
<dbReference type="InterPro" id="IPR051714">
    <property type="entry name" value="Znf_CCHC_NABP"/>
</dbReference>
<dbReference type="Pfam" id="PF00098">
    <property type="entry name" value="zf-CCHC"/>
    <property type="match status" value="2"/>
</dbReference>
<dbReference type="InterPro" id="IPR001878">
    <property type="entry name" value="Znf_CCHC"/>
</dbReference>
<gene>
    <name evidence="3" type="ORF">GHT06_003871</name>
</gene>
<evidence type="ECO:0000256" key="1">
    <source>
        <dbReference type="PROSITE-ProRule" id="PRU00047"/>
    </source>
</evidence>
<feature type="domain" description="CCHC-type" evidence="2">
    <location>
        <begin position="182"/>
        <end position="197"/>
    </location>
</feature>
<feature type="domain" description="CCHC-type" evidence="2">
    <location>
        <begin position="200"/>
        <end position="214"/>
    </location>
</feature>
<comment type="caution">
    <text evidence="3">The sequence shown here is derived from an EMBL/GenBank/DDBJ whole genome shotgun (WGS) entry which is preliminary data.</text>
</comment>